<feature type="coiled-coil region" evidence="1">
    <location>
        <begin position="619"/>
        <end position="646"/>
    </location>
</feature>
<accession>A0A2U2J514</accession>
<feature type="transmembrane region" description="Helical" evidence="3">
    <location>
        <begin position="88"/>
        <end position="109"/>
    </location>
</feature>
<evidence type="ECO:0000313" key="5">
    <source>
        <dbReference type="Proteomes" id="UP000245916"/>
    </source>
</evidence>
<comment type="caution">
    <text evidence="4">The sequence shown here is derived from an EMBL/GenBank/DDBJ whole genome shotgun (WGS) entry which is preliminary data.</text>
</comment>
<evidence type="ECO:0000256" key="2">
    <source>
        <dbReference type="SAM" id="MobiDB-lite"/>
    </source>
</evidence>
<keyword evidence="5" id="KW-1185">Reference proteome</keyword>
<evidence type="ECO:0000313" key="4">
    <source>
        <dbReference type="EMBL" id="PWG03402.1"/>
    </source>
</evidence>
<feature type="transmembrane region" description="Helical" evidence="3">
    <location>
        <begin position="56"/>
        <end position="76"/>
    </location>
</feature>
<dbReference type="OrthoDB" id="9777715at2"/>
<dbReference type="Proteomes" id="UP000245916">
    <property type="component" value="Unassembled WGS sequence"/>
</dbReference>
<feature type="region of interest" description="Disordered" evidence="2">
    <location>
        <begin position="1"/>
        <end position="52"/>
    </location>
</feature>
<feature type="compositionally biased region" description="Polar residues" evidence="2">
    <location>
        <begin position="25"/>
        <end position="36"/>
    </location>
</feature>
<reference evidence="4 5" key="1">
    <citation type="submission" date="2018-05" db="EMBL/GenBank/DDBJ databases">
        <title>Genome of Sphingosinicella humi QZX222.</title>
        <authorList>
            <person name="Qiao Z."/>
            <person name="Wang G."/>
        </authorList>
    </citation>
    <scope>NUCLEOTIDE SEQUENCE [LARGE SCALE GENOMIC DNA]</scope>
    <source>
        <strain evidence="4 5">QZX222</strain>
    </source>
</reference>
<feature type="compositionally biased region" description="Basic and acidic residues" evidence="2">
    <location>
        <begin position="8"/>
        <end position="17"/>
    </location>
</feature>
<dbReference type="RefSeq" id="WP_109271540.1">
    <property type="nucleotide sequence ID" value="NZ_QFFF01000001.1"/>
</dbReference>
<dbReference type="EMBL" id="QFFF01000001">
    <property type="protein sequence ID" value="PWG03402.1"/>
    <property type="molecule type" value="Genomic_DNA"/>
</dbReference>
<organism evidence="4 5">
    <name type="scientific">Allosphingosinicella humi</name>
    <dbReference type="NCBI Taxonomy" id="2068657"/>
    <lineage>
        <taxon>Bacteria</taxon>
        <taxon>Pseudomonadati</taxon>
        <taxon>Pseudomonadota</taxon>
        <taxon>Alphaproteobacteria</taxon>
        <taxon>Sphingomonadales</taxon>
        <taxon>Sphingomonadaceae</taxon>
        <taxon>Allosphingosinicella</taxon>
    </lineage>
</organism>
<keyword evidence="3" id="KW-0472">Membrane</keyword>
<sequence>MTTGAQRAEARPEHGIIDTDPGQWNGPQPESETTESMEWAGEPVEPAGETPSPGRLFPIGLTLLALAWIGVSAWSLVQSGAPYPLTEVVQWIAVSSAPLVLLCALWIAFGRTSRRETERFASAVVRMRSESEALETVLEIVARRLEENQARLAGEAAKLMELGDEASDRLGRVTHYLSKETATLDRKAEALETAANAAKVDIGVLLQDLPRAEEQARSLAESMRSTGMAALEQAGGLESQLSALIARGREADEVASGSAQRLAAQLARIESNTASAAGRIDEAAAGMAAAIDGTMARAAESVDAARAGIEEQGKAMLALLEQSRAAFERTGEDAARSVAQRLDSIGHKMQELAGHLAAQDAASQTLVTTLARELTELDQRFVRLTEAGSSGAALMTGSFETVRSCVQQLFAELGGSHERAAALIDRSEEMARSLAAIGDRLDGQLPAALSRVEAQAGRTRDAAASMVPEIAAIEATADNAASRLTYAEDSIARQREALEALLAIINDDVASAEARLQSLALAVGEADEAAAKIVGETTGELVDALVRVRDTANQAAEKAREAISAVIPESAAALGEASRQAVGEAIGDEVGRQMGELGEVAERAVETARQASERLTRQMVTLGESAAAVEARIDEARRERQEKEGEALSRRVSLLIESLNSTAIDVTKILSNEVTDSAWAAYLKGDRGVFTRRAVRLLDATEAREIAQHYEAEPEFRDQVNRYIHDFEAMLRRLLVDPDGSALSVTILSSDMGKLYVALAQAIERFRT</sequence>
<keyword evidence="1" id="KW-0175">Coiled coil</keyword>
<keyword evidence="3" id="KW-0812">Transmembrane</keyword>
<proteinExistence type="predicted"/>
<name>A0A2U2J514_9SPHN</name>
<protein>
    <recommendedName>
        <fullName evidence="6">ATPase</fullName>
    </recommendedName>
</protein>
<dbReference type="AlphaFoldDB" id="A0A2U2J514"/>
<evidence type="ECO:0000256" key="3">
    <source>
        <dbReference type="SAM" id="Phobius"/>
    </source>
</evidence>
<gene>
    <name evidence="4" type="ORF">DF286_11380</name>
</gene>
<evidence type="ECO:0000256" key="1">
    <source>
        <dbReference type="SAM" id="Coils"/>
    </source>
</evidence>
<evidence type="ECO:0008006" key="6">
    <source>
        <dbReference type="Google" id="ProtNLM"/>
    </source>
</evidence>
<keyword evidence="3" id="KW-1133">Transmembrane helix</keyword>